<protein>
    <submittedName>
        <fullName evidence="7 8">Uncharacterized protein isoform X1</fullName>
    </submittedName>
</protein>
<dbReference type="Pfam" id="PF00057">
    <property type="entry name" value="Ldl_recept_a"/>
    <property type="match status" value="1"/>
</dbReference>
<dbReference type="Gene3D" id="4.10.400.10">
    <property type="entry name" value="Low-density Lipoprotein Receptor"/>
    <property type="match status" value="2"/>
</dbReference>
<feature type="domain" description="CUB" evidence="5">
    <location>
        <begin position="499"/>
        <end position="673"/>
    </location>
</feature>
<dbReference type="PANTHER" id="PTHR47537:SF4">
    <property type="entry name" value="GH12701P"/>
    <property type="match status" value="1"/>
</dbReference>
<accession>A0A6I8WC96</accession>
<dbReference type="SMART" id="SM00192">
    <property type="entry name" value="LDLa"/>
    <property type="match status" value="2"/>
</dbReference>
<keyword evidence="4" id="KW-0472">Membrane</keyword>
<dbReference type="InterPro" id="IPR035914">
    <property type="entry name" value="Sperma_CUB_dom_sf"/>
</dbReference>
<feature type="disulfide bond" evidence="2">
    <location>
        <begin position="229"/>
        <end position="247"/>
    </location>
</feature>
<feature type="compositionally biased region" description="Low complexity" evidence="3">
    <location>
        <begin position="35"/>
        <end position="51"/>
    </location>
</feature>
<gene>
    <name evidence="7 8" type="primary">LOC6900385</name>
</gene>
<dbReference type="SUPFAM" id="SSF49854">
    <property type="entry name" value="Spermadhesin, CUB domain"/>
    <property type="match status" value="2"/>
</dbReference>
<feature type="compositionally biased region" description="Basic and acidic residues" evidence="3">
    <location>
        <begin position="58"/>
        <end position="67"/>
    </location>
</feature>
<evidence type="ECO:0000313" key="6">
    <source>
        <dbReference type="Proteomes" id="UP000001819"/>
    </source>
</evidence>
<dbReference type="PROSITE" id="PS50068">
    <property type="entry name" value="LDLRA_2"/>
    <property type="match status" value="2"/>
</dbReference>
<dbReference type="RefSeq" id="XP_033240184.1">
    <property type="nucleotide sequence ID" value="XM_033384293.1"/>
</dbReference>
<feature type="domain" description="CUB" evidence="5">
    <location>
        <begin position="260"/>
        <end position="386"/>
    </location>
</feature>
<feature type="disulfide bond" evidence="2">
    <location>
        <begin position="222"/>
        <end position="234"/>
    </location>
</feature>
<keyword evidence="6" id="KW-1185">Reference proteome</keyword>
<feature type="transmembrane region" description="Helical" evidence="4">
    <location>
        <begin position="1255"/>
        <end position="1275"/>
    </location>
</feature>
<dbReference type="CDD" id="cd00112">
    <property type="entry name" value="LDLa"/>
    <property type="match status" value="1"/>
</dbReference>
<dbReference type="InterPro" id="IPR002172">
    <property type="entry name" value="LDrepeatLR_classA_rpt"/>
</dbReference>
<dbReference type="PANTHER" id="PTHR47537">
    <property type="entry name" value="CUBILIN"/>
    <property type="match status" value="1"/>
</dbReference>
<evidence type="ECO:0000313" key="7">
    <source>
        <dbReference type="RefSeq" id="XP_033240183.1"/>
    </source>
</evidence>
<feature type="compositionally biased region" description="Basic residues" evidence="3">
    <location>
        <begin position="68"/>
        <end position="84"/>
    </location>
</feature>
<dbReference type="InterPro" id="IPR056707">
    <property type="entry name" value="DUF7805"/>
</dbReference>
<dbReference type="InterPro" id="IPR036055">
    <property type="entry name" value="LDL_receptor-like_sf"/>
</dbReference>
<feature type="region of interest" description="Disordered" evidence="3">
    <location>
        <begin position="138"/>
        <end position="158"/>
    </location>
</feature>
<dbReference type="SMART" id="SM00042">
    <property type="entry name" value="CUB"/>
    <property type="match status" value="1"/>
</dbReference>
<evidence type="ECO:0000256" key="4">
    <source>
        <dbReference type="SAM" id="Phobius"/>
    </source>
</evidence>
<keyword evidence="4" id="KW-0812">Transmembrane</keyword>
<dbReference type="InterPro" id="IPR023415">
    <property type="entry name" value="LDLR_class-A_CS"/>
</dbReference>
<dbReference type="CDD" id="cd00041">
    <property type="entry name" value="CUB"/>
    <property type="match status" value="1"/>
</dbReference>
<evidence type="ECO:0000256" key="2">
    <source>
        <dbReference type="PROSITE-ProRule" id="PRU00124"/>
    </source>
</evidence>
<feature type="compositionally biased region" description="Basic residues" evidence="3">
    <location>
        <begin position="12"/>
        <end position="25"/>
    </location>
</feature>
<dbReference type="InterPro" id="IPR053207">
    <property type="entry name" value="Non-NMDA_GluR_Accessory"/>
</dbReference>
<dbReference type="ExpressionAtlas" id="A0A6I8WC96">
    <property type="expression patterns" value="baseline"/>
</dbReference>
<comment type="caution">
    <text evidence="2">Lacks conserved residue(s) required for the propagation of feature annotation.</text>
</comment>
<dbReference type="KEGG" id="dpo:6900385"/>
<dbReference type="PROSITE" id="PS01180">
    <property type="entry name" value="CUB"/>
    <property type="match status" value="2"/>
</dbReference>
<dbReference type="Pfam" id="PF25090">
    <property type="entry name" value="DUF7805"/>
    <property type="match status" value="1"/>
</dbReference>
<keyword evidence="4" id="KW-1133">Transmembrane helix</keyword>
<dbReference type="Gene3D" id="2.60.120.290">
    <property type="entry name" value="Spermadhesin, CUB domain"/>
    <property type="match status" value="2"/>
</dbReference>
<dbReference type="Proteomes" id="UP000001819">
    <property type="component" value="Chromosome X"/>
</dbReference>
<organism evidence="6 8">
    <name type="scientific">Drosophila pseudoobscura pseudoobscura</name>
    <name type="common">Fruit fly</name>
    <dbReference type="NCBI Taxonomy" id="46245"/>
    <lineage>
        <taxon>Eukaryota</taxon>
        <taxon>Metazoa</taxon>
        <taxon>Ecdysozoa</taxon>
        <taxon>Arthropoda</taxon>
        <taxon>Hexapoda</taxon>
        <taxon>Insecta</taxon>
        <taxon>Pterygota</taxon>
        <taxon>Neoptera</taxon>
        <taxon>Endopterygota</taxon>
        <taxon>Diptera</taxon>
        <taxon>Brachycera</taxon>
        <taxon>Muscomorpha</taxon>
        <taxon>Ephydroidea</taxon>
        <taxon>Drosophilidae</taxon>
        <taxon>Drosophila</taxon>
        <taxon>Sophophora</taxon>
    </lineage>
</organism>
<sequence length="1316" mass="148109">MSTTIMTLKWRQKYKSRKRPKKLKQRTIATSTAPATPRTHATKETTTTTAKATRRTSRLRETRDQRERSKRRRMLQQQQHHRKWLPNERHRNVAKMLQMQQTATTNPTQCQAIKAAAASTMASSWSVSHCQSQQRQLQELQLQQDQHRHQHQHQRRHPFPASAQTLLLCLGLCLGMAAAAGSGSGAGAGGGMGAGAGAGTSPGKPASLQMAPASASSSAAGCSLAEYSCSNGRCVPLSKYCNNLNDCGDGSDEPRFCTRCNRTYYGDIGQTYSLELHRPKQDRVPFVCVLTFTAAGGQHGDVVQVTLDSFTIGRFTSYVHEGCPDGYMQIAESARTPIGGMWCGSSWGPVLFYSETRSLIFTIKLNRLARDQSGYNFDFRIRYKVLSRDSAVTRYGGIKLAELAQWHNRSSFLNQQQQQQQLHQQQQQQQHQQDIGVLEDFTNSSGARSDRYGQDFSLFSAYVNNKTFMASLEKSLAKDEQNYTEPKYYLGDLIPGTYCSRIFSDCDKKSCRLQSPNYPGIYPRNLTCYYAVRQHDVPHGKHALILVKQPKGNLVWISTQETAAANKMAPPPSASDKDKKFEPRLKTWNDCDYIQESVKPRWKSTDYVTVYDGYTTRDPIILKFCGGGQAVPAAVSSGPELLVEFSTSPFGTFTGTSSQVLPLYGFQLEVEVQFVDIQSPTYSKNKKPCEFWIRGAGRGILENPKHSLAPNSTCLYHLQGMGVFKTFDHLSLSRRINSQSGMHQPLSRFKVWISVLKFNLDPEFGQMDETSVGAIGVLQTQEDCSGMLRIWDGTLRDPPVCKDLNCVTETNSYNTVGHYAHNSTNVIARFCRGTIPRTCDRSNINETYARPCTISESYVSSNDAITLELRNTESTVLRPLDFKLKYEFIDLHQDGLPWGGGEHDCNRKFLSSMMDRKDPAIFRSVRNIFLFGRGGTRHLKCIYKFEAQRGERVRIKLRKVTTTNRNCYSRLDEDINRSFCYGDTNVRIEIFERPYHDSILLHRGCVCNSSNQSHLPVEYTSTGRDVEVHFVAQNMTTLDDPDTVNFEGMFEFVKAPTSCKDGRRKFGPSGTIDMTFGDVECRSRPWLIEPSNGNKFLYVRLKAIFLSKYNPTKTLNSTYLQTDTWRCETKSRAVLTTSEGLTIVACPLSPDSNGYEFVEIYSSGWNERPNFALVNRSRAISVEFLRPGNGEYTFNWMELVPRPTLSMAEDCQFKCPELGACVNASVWCDGVIHCPSGDDEAFLQCSALMKLPVEILATLCLIFVLSCCAFAAFAYKKIKRKFRGSSVLQTRLKSLSSMDTAVLDEKEKKAVVETKI</sequence>
<proteinExistence type="predicted"/>
<evidence type="ECO:0000259" key="5">
    <source>
        <dbReference type="PROSITE" id="PS01180"/>
    </source>
</evidence>
<feature type="region of interest" description="Disordered" evidence="3">
    <location>
        <begin position="185"/>
        <end position="210"/>
    </location>
</feature>
<feature type="compositionally biased region" description="Basic residues" evidence="3">
    <location>
        <begin position="148"/>
        <end position="158"/>
    </location>
</feature>
<keyword evidence="1 2" id="KW-1015">Disulfide bond</keyword>
<dbReference type="PROSITE" id="PS01209">
    <property type="entry name" value="LDLRA_1"/>
    <property type="match status" value="1"/>
</dbReference>
<evidence type="ECO:0000256" key="3">
    <source>
        <dbReference type="SAM" id="MobiDB-lite"/>
    </source>
</evidence>
<evidence type="ECO:0000256" key="1">
    <source>
        <dbReference type="ARBA" id="ARBA00023157"/>
    </source>
</evidence>
<dbReference type="InterPro" id="IPR000859">
    <property type="entry name" value="CUB_dom"/>
</dbReference>
<name>A0A6I8WC96_DROPS</name>
<reference evidence="7 8" key="1">
    <citation type="submission" date="2025-04" db="UniProtKB">
        <authorList>
            <consortium name="RefSeq"/>
        </authorList>
    </citation>
    <scope>IDENTIFICATION</scope>
    <source>
        <strain evidence="7 8">MV-25-SWS-2005</strain>
        <tissue evidence="7 8">Whole body</tissue>
    </source>
</reference>
<feature type="compositionally biased region" description="Gly residues" evidence="3">
    <location>
        <begin position="185"/>
        <end position="200"/>
    </location>
</feature>
<dbReference type="PRINTS" id="PR00261">
    <property type="entry name" value="LDLRECEPTOR"/>
</dbReference>
<dbReference type="SUPFAM" id="SSF57424">
    <property type="entry name" value="LDL receptor-like module"/>
    <property type="match status" value="2"/>
</dbReference>
<feature type="region of interest" description="Disordered" evidence="3">
    <location>
        <begin position="12"/>
        <end position="89"/>
    </location>
</feature>
<evidence type="ECO:0000313" key="8">
    <source>
        <dbReference type="RefSeq" id="XP_033240184.1"/>
    </source>
</evidence>
<dbReference type="RefSeq" id="XP_033240183.1">
    <property type="nucleotide sequence ID" value="XM_033384292.1"/>
</dbReference>
<dbReference type="GO" id="GO:0005886">
    <property type="term" value="C:plasma membrane"/>
    <property type="evidence" value="ECO:0007669"/>
    <property type="project" value="TreeGrafter"/>
</dbReference>